<proteinExistence type="predicted"/>
<dbReference type="InterPro" id="IPR025048">
    <property type="entry name" value="DUF3987"/>
</dbReference>
<evidence type="ECO:0000313" key="1">
    <source>
        <dbReference type="EMBL" id="KAA3158264.1"/>
    </source>
</evidence>
<reference evidence="1 2" key="1">
    <citation type="journal article" date="2019" name="Nat. Med.">
        <title>A library of human gut bacterial isolates paired with longitudinal multiomics data enables mechanistic microbiome research.</title>
        <authorList>
            <person name="Poyet M."/>
            <person name="Groussin M."/>
            <person name="Gibbons S.M."/>
            <person name="Avila-Pacheco J."/>
            <person name="Jiang X."/>
            <person name="Kearney S.M."/>
            <person name="Perrotta A.R."/>
            <person name="Berdy B."/>
            <person name="Zhao S."/>
            <person name="Lieberman T.D."/>
            <person name="Swanson P.K."/>
            <person name="Smith M."/>
            <person name="Roesemann S."/>
            <person name="Alexander J.E."/>
            <person name="Rich S.A."/>
            <person name="Livny J."/>
            <person name="Vlamakis H."/>
            <person name="Clish C."/>
            <person name="Bullock K."/>
            <person name="Deik A."/>
            <person name="Scott J."/>
            <person name="Pierce K.A."/>
            <person name="Xavier R.J."/>
            <person name="Alm E.J."/>
        </authorList>
    </citation>
    <scope>NUCLEOTIDE SEQUENCE [LARGE SCALE GENOMIC DNA]</scope>
    <source>
        <strain evidence="1 2">BIOML-A1</strain>
    </source>
</reference>
<name>A0ABQ6S1E4_9BACT</name>
<dbReference type="EMBL" id="VVND01000019">
    <property type="protein sequence ID" value="KAA3158264.1"/>
    <property type="molecule type" value="Genomic_DNA"/>
</dbReference>
<dbReference type="Pfam" id="PF13148">
    <property type="entry name" value="DUF3987"/>
    <property type="match status" value="1"/>
</dbReference>
<keyword evidence="2" id="KW-1185">Reference proteome</keyword>
<dbReference type="RefSeq" id="WP_130063494.1">
    <property type="nucleotide sequence ID" value="NZ_RCXA01000024.1"/>
</dbReference>
<organism evidence="1 2">
    <name type="scientific">Alistipes finegoldii</name>
    <dbReference type="NCBI Taxonomy" id="214856"/>
    <lineage>
        <taxon>Bacteria</taxon>
        <taxon>Pseudomonadati</taxon>
        <taxon>Bacteroidota</taxon>
        <taxon>Bacteroidia</taxon>
        <taxon>Bacteroidales</taxon>
        <taxon>Rikenellaceae</taxon>
        <taxon>Alistipes</taxon>
    </lineage>
</organism>
<comment type="caution">
    <text evidence="1">The sequence shown here is derived from an EMBL/GenBank/DDBJ whole genome shotgun (WGS) entry which is preliminary data.</text>
</comment>
<evidence type="ECO:0000313" key="2">
    <source>
        <dbReference type="Proteomes" id="UP000324870"/>
    </source>
</evidence>
<accession>A0ABQ6S1E4</accession>
<protein>
    <submittedName>
        <fullName evidence="1">DUF3987 domain-containing protein</fullName>
    </submittedName>
</protein>
<sequence length="107" mass="11772">MGIRQLDICNRVMAQAQGIAESDFPIDSFPAKVQSVILGMVRHENFKVEYLAAAMLSATASALGNTYNIRVKGHWTTNAALYIIMVGRPGLGKTPPLEAVFRPLRKR</sequence>
<dbReference type="Proteomes" id="UP000324870">
    <property type="component" value="Unassembled WGS sequence"/>
</dbReference>
<gene>
    <name evidence="1" type="ORF">F2A26_11645</name>
</gene>
<feature type="non-terminal residue" evidence="1">
    <location>
        <position position="107"/>
    </location>
</feature>